<dbReference type="PANTHER" id="PTHR43319:SF3">
    <property type="entry name" value="BETA-LACTAMASE-RELATED DOMAIN-CONTAINING PROTEIN"/>
    <property type="match status" value="1"/>
</dbReference>
<evidence type="ECO:0000259" key="1">
    <source>
        <dbReference type="Pfam" id="PF00144"/>
    </source>
</evidence>
<dbReference type="PANTHER" id="PTHR43319">
    <property type="entry name" value="BETA-LACTAMASE-RELATED"/>
    <property type="match status" value="1"/>
</dbReference>
<gene>
    <name evidence="2" type="ORF">DACRYDRAFT_111921</name>
</gene>
<dbReference type="Gene3D" id="3.40.710.10">
    <property type="entry name" value="DD-peptidase/beta-lactamase superfamily"/>
    <property type="match status" value="1"/>
</dbReference>
<dbReference type="InterPro" id="IPR001466">
    <property type="entry name" value="Beta-lactam-related"/>
</dbReference>
<name>M5FVL3_DACPD</name>
<dbReference type="RefSeq" id="XP_040624279.1">
    <property type="nucleotide sequence ID" value="XM_040769309.1"/>
</dbReference>
<dbReference type="Pfam" id="PF00144">
    <property type="entry name" value="Beta-lactamase"/>
    <property type="match status" value="1"/>
</dbReference>
<dbReference type="STRING" id="1858805.M5FVL3"/>
<evidence type="ECO:0000313" key="3">
    <source>
        <dbReference type="Proteomes" id="UP000030653"/>
    </source>
</evidence>
<dbReference type="OrthoDB" id="428260at2759"/>
<dbReference type="GeneID" id="63684371"/>
<dbReference type="AlphaFoldDB" id="M5FVL3"/>
<accession>M5FVL3</accession>
<keyword evidence="3" id="KW-1185">Reference proteome</keyword>
<proteinExistence type="predicted"/>
<organism evidence="2 3">
    <name type="scientific">Dacryopinax primogenitus (strain DJM 731)</name>
    <name type="common">Brown rot fungus</name>
    <dbReference type="NCBI Taxonomy" id="1858805"/>
    <lineage>
        <taxon>Eukaryota</taxon>
        <taxon>Fungi</taxon>
        <taxon>Dikarya</taxon>
        <taxon>Basidiomycota</taxon>
        <taxon>Agaricomycotina</taxon>
        <taxon>Dacrymycetes</taxon>
        <taxon>Dacrymycetales</taxon>
        <taxon>Dacrymycetaceae</taxon>
        <taxon>Dacryopinax</taxon>
    </lineage>
</organism>
<reference evidence="2 3" key="1">
    <citation type="journal article" date="2012" name="Science">
        <title>The Paleozoic origin of enzymatic lignin decomposition reconstructed from 31 fungal genomes.</title>
        <authorList>
            <person name="Floudas D."/>
            <person name="Binder M."/>
            <person name="Riley R."/>
            <person name="Barry K."/>
            <person name="Blanchette R.A."/>
            <person name="Henrissat B."/>
            <person name="Martinez A.T."/>
            <person name="Otillar R."/>
            <person name="Spatafora J.W."/>
            <person name="Yadav J.S."/>
            <person name="Aerts A."/>
            <person name="Benoit I."/>
            <person name="Boyd A."/>
            <person name="Carlson A."/>
            <person name="Copeland A."/>
            <person name="Coutinho P.M."/>
            <person name="de Vries R.P."/>
            <person name="Ferreira P."/>
            <person name="Findley K."/>
            <person name="Foster B."/>
            <person name="Gaskell J."/>
            <person name="Glotzer D."/>
            <person name="Gorecki P."/>
            <person name="Heitman J."/>
            <person name="Hesse C."/>
            <person name="Hori C."/>
            <person name="Igarashi K."/>
            <person name="Jurgens J.A."/>
            <person name="Kallen N."/>
            <person name="Kersten P."/>
            <person name="Kohler A."/>
            <person name="Kuees U."/>
            <person name="Kumar T.K.A."/>
            <person name="Kuo A."/>
            <person name="LaButti K."/>
            <person name="Larrondo L.F."/>
            <person name="Lindquist E."/>
            <person name="Ling A."/>
            <person name="Lombard V."/>
            <person name="Lucas S."/>
            <person name="Lundell T."/>
            <person name="Martin R."/>
            <person name="McLaughlin D.J."/>
            <person name="Morgenstern I."/>
            <person name="Morin E."/>
            <person name="Murat C."/>
            <person name="Nagy L.G."/>
            <person name="Nolan M."/>
            <person name="Ohm R.A."/>
            <person name="Patyshakuliyeva A."/>
            <person name="Rokas A."/>
            <person name="Ruiz-Duenas F.J."/>
            <person name="Sabat G."/>
            <person name="Salamov A."/>
            <person name="Samejima M."/>
            <person name="Schmutz J."/>
            <person name="Slot J.C."/>
            <person name="St John F."/>
            <person name="Stenlid J."/>
            <person name="Sun H."/>
            <person name="Sun S."/>
            <person name="Syed K."/>
            <person name="Tsang A."/>
            <person name="Wiebenga A."/>
            <person name="Young D."/>
            <person name="Pisabarro A."/>
            <person name="Eastwood D.C."/>
            <person name="Martin F."/>
            <person name="Cullen D."/>
            <person name="Grigoriev I.V."/>
            <person name="Hibbett D.S."/>
        </authorList>
    </citation>
    <scope>NUCLEOTIDE SEQUENCE [LARGE SCALE GENOMIC DNA]</scope>
    <source>
        <strain evidence="2 3">DJM-731 SS1</strain>
    </source>
</reference>
<sequence length="388" mass="41919">MTVFGTVAPGFESIRDAFEAGQSIDAGGAQLVAYQHGVKVVDLWTGDDPVRGKPFDGDDFILCMSVTKGLTTTVAHRLIERGILSINAPVCKYWPEFAQNGKENITVQMILNHTSGCSTWPLEADISFTNMVDWNRMIHALEKMAPFWEPGTAVLYAAWTYGLLIGEVIQRATGKTVGTIFREEIAEPLGLNLWIGLPEDQEPHVIPWMPKTPPKLALGENNAVADNLAPHVDWSNPLIASYISWLDSPGLFTFVNSREAHAAELPSLNVIGDARSLAKLYANIIGEVVGKPPLLQPDTLERAIAPETETMAVAGPLQGVFEPGRFQFGLGYERSRAGSPMLGEGASGIVDLAVVLVLRMSSLASQWVTSATTMCGPEQLPIQGGCHG</sequence>
<dbReference type="HOGENOM" id="CLU_035614_3_0_1"/>
<dbReference type="InterPro" id="IPR052907">
    <property type="entry name" value="Beta-lactamase/esterase"/>
</dbReference>
<protein>
    <submittedName>
        <fullName evidence="2">Beta-lactamase/transpeptidase-like protein</fullName>
    </submittedName>
</protein>
<dbReference type="SUPFAM" id="SSF56601">
    <property type="entry name" value="beta-lactamase/transpeptidase-like"/>
    <property type="match status" value="1"/>
</dbReference>
<feature type="domain" description="Beta-lactamase-related" evidence="1">
    <location>
        <begin position="24"/>
        <end position="339"/>
    </location>
</feature>
<dbReference type="EMBL" id="JH795877">
    <property type="protein sequence ID" value="EJT97381.1"/>
    <property type="molecule type" value="Genomic_DNA"/>
</dbReference>
<evidence type="ECO:0000313" key="2">
    <source>
        <dbReference type="EMBL" id="EJT97381.1"/>
    </source>
</evidence>
<dbReference type="InterPro" id="IPR012338">
    <property type="entry name" value="Beta-lactam/transpept-like"/>
</dbReference>
<dbReference type="Proteomes" id="UP000030653">
    <property type="component" value="Unassembled WGS sequence"/>
</dbReference>
<dbReference type="OMA" id="VDIWSGW"/>